<evidence type="ECO:0000313" key="10">
    <source>
        <dbReference type="Proteomes" id="UP000441772"/>
    </source>
</evidence>
<dbReference type="Pfam" id="PF00746">
    <property type="entry name" value="Gram_pos_anchor"/>
    <property type="match status" value="1"/>
</dbReference>
<keyword evidence="4" id="KW-0572">Peptidoglycan-anchor</keyword>
<evidence type="ECO:0000256" key="2">
    <source>
        <dbReference type="ARBA" id="ARBA00022525"/>
    </source>
</evidence>
<keyword evidence="5" id="KW-0472">Membrane</keyword>
<accession>A0A6I1GP36</accession>
<name>A0A6I1GP36_9BIFI</name>
<feature type="chain" id="PRO_5026286384" description="Isopeptide-forming domain-containing fimbrial protein" evidence="6">
    <location>
        <begin position="30"/>
        <end position="552"/>
    </location>
</feature>
<keyword evidence="1" id="KW-0134">Cell wall</keyword>
<dbReference type="Gene3D" id="2.60.40.740">
    <property type="match status" value="1"/>
</dbReference>
<dbReference type="EMBL" id="WBVT01000030">
    <property type="protein sequence ID" value="KAB7789828.1"/>
    <property type="molecule type" value="Genomic_DNA"/>
</dbReference>
<dbReference type="Gene3D" id="2.60.40.10">
    <property type="entry name" value="Immunoglobulins"/>
    <property type="match status" value="1"/>
</dbReference>
<evidence type="ECO:0000313" key="9">
    <source>
        <dbReference type="EMBL" id="KAB7789828.1"/>
    </source>
</evidence>
<dbReference type="InterPro" id="IPR041033">
    <property type="entry name" value="SpaA_PFL_dom_1"/>
</dbReference>
<dbReference type="RefSeq" id="WP_152234976.1">
    <property type="nucleotide sequence ID" value="NZ_JBHSKZ010000012.1"/>
</dbReference>
<keyword evidence="3 6" id="KW-0732">Signal</keyword>
<dbReference type="GO" id="GO:0005975">
    <property type="term" value="P:carbohydrate metabolic process"/>
    <property type="evidence" value="ECO:0007669"/>
    <property type="project" value="UniProtKB-ARBA"/>
</dbReference>
<evidence type="ECO:0008006" key="11">
    <source>
        <dbReference type="Google" id="ProtNLM"/>
    </source>
</evidence>
<feature type="domain" description="SpaA-like prealbumin fold" evidence="8">
    <location>
        <begin position="379"/>
        <end position="486"/>
    </location>
</feature>
<evidence type="ECO:0000256" key="5">
    <source>
        <dbReference type="SAM" id="Phobius"/>
    </source>
</evidence>
<feature type="domain" description="Gram-positive cocci surface proteins LPxTG" evidence="7">
    <location>
        <begin position="508"/>
        <end position="545"/>
    </location>
</feature>
<feature type="signal peptide" evidence="6">
    <location>
        <begin position="1"/>
        <end position="29"/>
    </location>
</feature>
<organism evidence="9 10">
    <name type="scientific">Bifidobacterium leontopitheci</name>
    <dbReference type="NCBI Taxonomy" id="2650774"/>
    <lineage>
        <taxon>Bacteria</taxon>
        <taxon>Bacillati</taxon>
        <taxon>Actinomycetota</taxon>
        <taxon>Actinomycetes</taxon>
        <taxon>Bifidobacteriales</taxon>
        <taxon>Bifidobacteriaceae</taxon>
        <taxon>Bifidobacterium</taxon>
    </lineage>
</organism>
<evidence type="ECO:0000256" key="1">
    <source>
        <dbReference type="ARBA" id="ARBA00022512"/>
    </source>
</evidence>
<dbReference type="Pfam" id="PF17802">
    <property type="entry name" value="SpaA"/>
    <property type="match status" value="1"/>
</dbReference>
<dbReference type="InterPro" id="IPR019931">
    <property type="entry name" value="LPXTG_anchor"/>
</dbReference>
<evidence type="ECO:0000256" key="4">
    <source>
        <dbReference type="ARBA" id="ARBA00023088"/>
    </source>
</evidence>
<keyword evidence="10" id="KW-1185">Reference proteome</keyword>
<dbReference type="InterPro" id="IPR013783">
    <property type="entry name" value="Ig-like_fold"/>
</dbReference>
<dbReference type="AlphaFoldDB" id="A0A6I1GP36"/>
<keyword evidence="5" id="KW-0812">Transmembrane</keyword>
<feature type="transmembrane region" description="Helical" evidence="5">
    <location>
        <begin position="519"/>
        <end position="541"/>
    </location>
</feature>
<evidence type="ECO:0000256" key="3">
    <source>
        <dbReference type="ARBA" id="ARBA00022729"/>
    </source>
</evidence>
<keyword evidence="2" id="KW-0964">Secreted</keyword>
<dbReference type="NCBIfam" id="TIGR01167">
    <property type="entry name" value="LPXTG_anchor"/>
    <property type="match status" value="1"/>
</dbReference>
<comment type="caution">
    <text evidence="9">The sequence shown here is derived from an EMBL/GenBank/DDBJ whole genome shotgun (WGS) entry which is preliminary data.</text>
</comment>
<evidence type="ECO:0000256" key="6">
    <source>
        <dbReference type="SAM" id="SignalP"/>
    </source>
</evidence>
<evidence type="ECO:0000259" key="8">
    <source>
        <dbReference type="Pfam" id="PF17802"/>
    </source>
</evidence>
<proteinExistence type="predicted"/>
<sequence>MKLRKLFAGVAAVATLLSGFALGAVSANAATGDVTITPATIAINADDAARLKDRTFAYVKLADYNLYEAEGTTSTLSLTTTSDATVQAAIVAAAKAANNGVAPDGDPMAWVSNNLKDSAAAPYAGRLRDFVNGLSSLKDSATAFTAAQTATSDEGRRVTYTLADPGLYLLFDTTGASKDGDNTVTASLPILVGTKVTVKDGATVQVPTQYIDGEVDVKNEITTVTKTVDTTAASIGQKKTYTVTAKVPNWIGKDLSDPSTAFTFTDTPSKGQTVDFASIKVQVDGKDIDPAFALTKPAGVTDDTWRADGTSAFTVDVTEYAKKAAVDGKLIGKVITLTYDVTINSDILELTDGVSNKVEVDNAGSSSQASSEKIRTAGFSFTKVGGDGTTPLAGAQFQVKSGETVLKFTKGADGTYVLAEDQNAAADNTNGPYDTLVTPADGVVNVKGLGEGTYTVIETRAPDGYWNTALPSFTVKVDKAGAVTYEKADDFFGLVTFTEGKTPVVKNVTNVTELPKTGAAGIALFVVIAALLAGAAATVYGKSRKTRAALRA</sequence>
<keyword evidence="5" id="KW-1133">Transmembrane helix</keyword>
<reference evidence="9 10" key="1">
    <citation type="submission" date="2019-09" db="EMBL/GenBank/DDBJ databases">
        <title>Characterization of the phylogenetic diversity of two novel species belonging to the genus Bifidobacterium: Bifidobacterium cebidarum sp. nov. and Bifidobacterium leontopitheci sp. nov.</title>
        <authorList>
            <person name="Lugli G.A."/>
            <person name="Duranti S."/>
            <person name="Milani C."/>
            <person name="Turroni F."/>
            <person name="Ventura M."/>
        </authorList>
    </citation>
    <scope>NUCLEOTIDE SEQUENCE [LARGE SCALE GENOMIC DNA]</scope>
    <source>
        <strain evidence="9 10">LMG 31471</strain>
    </source>
</reference>
<evidence type="ECO:0000259" key="7">
    <source>
        <dbReference type="Pfam" id="PF00746"/>
    </source>
</evidence>
<dbReference type="Proteomes" id="UP000441772">
    <property type="component" value="Unassembled WGS sequence"/>
</dbReference>
<gene>
    <name evidence="9" type="ORF">F7D09_1671</name>
</gene>
<protein>
    <recommendedName>
        <fullName evidence="11">Isopeptide-forming domain-containing fimbrial protein</fullName>
    </recommendedName>
</protein>